<name>A0A9P5P9F2_9AGAR</name>
<organism evidence="1 2">
    <name type="scientific">Rhodocollybia butyracea</name>
    <dbReference type="NCBI Taxonomy" id="206335"/>
    <lineage>
        <taxon>Eukaryota</taxon>
        <taxon>Fungi</taxon>
        <taxon>Dikarya</taxon>
        <taxon>Basidiomycota</taxon>
        <taxon>Agaricomycotina</taxon>
        <taxon>Agaricomycetes</taxon>
        <taxon>Agaricomycetidae</taxon>
        <taxon>Agaricales</taxon>
        <taxon>Marasmiineae</taxon>
        <taxon>Omphalotaceae</taxon>
        <taxon>Rhodocollybia</taxon>
    </lineage>
</organism>
<dbReference type="AlphaFoldDB" id="A0A9P5P9F2"/>
<keyword evidence="2" id="KW-1185">Reference proteome</keyword>
<accession>A0A9P5P9F2</accession>
<reference evidence="1" key="1">
    <citation type="submission" date="2020-11" db="EMBL/GenBank/DDBJ databases">
        <authorList>
            <consortium name="DOE Joint Genome Institute"/>
            <person name="Ahrendt S."/>
            <person name="Riley R."/>
            <person name="Andreopoulos W."/>
            <person name="Labutti K."/>
            <person name="Pangilinan J."/>
            <person name="Ruiz-Duenas F.J."/>
            <person name="Barrasa J.M."/>
            <person name="Sanchez-Garcia M."/>
            <person name="Camarero S."/>
            <person name="Miyauchi S."/>
            <person name="Serrano A."/>
            <person name="Linde D."/>
            <person name="Babiker R."/>
            <person name="Drula E."/>
            <person name="Ayuso-Fernandez I."/>
            <person name="Pacheco R."/>
            <person name="Padilla G."/>
            <person name="Ferreira P."/>
            <person name="Barriuso J."/>
            <person name="Kellner H."/>
            <person name="Castanera R."/>
            <person name="Alfaro M."/>
            <person name="Ramirez L."/>
            <person name="Pisabarro A.G."/>
            <person name="Kuo A."/>
            <person name="Tritt A."/>
            <person name="Lipzen A."/>
            <person name="He G."/>
            <person name="Yan M."/>
            <person name="Ng V."/>
            <person name="Cullen D."/>
            <person name="Martin F."/>
            <person name="Rosso M.-N."/>
            <person name="Henrissat B."/>
            <person name="Hibbett D."/>
            <person name="Martinez A.T."/>
            <person name="Grigoriev I.V."/>
        </authorList>
    </citation>
    <scope>NUCLEOTIDE SEQUENCE</scope>
    <source>
        <strain evidence="1">AH 40177</strain>
    </source>
</reference>
<dbReference type="InterPro" id="IPR012337">
    <property type="entry name" value="RNaseH-like_sf"/>
</dbReference>
<gene>
    <name evidence="1" type="ORF">BDP27DRAFT_1241926</name>
</gene>
<dbReference type="EMBL" id="JADNRY010000413">
    <property type="protein sequence ID" value="KAF9056884.1"/>
    <property type="molecule type" value="Genomic_DNA"/>
</dbReference>
<sequence>MLYLNNLVKVHGLSFAIVHSTTIALPAWHSACREHNCNVQLIPRDVATRWNSTYGMLVVTHQYLEVVDEITANKKLQLRKYELSEQQWKIVDDLIHVLEVV</sequence>
<evidence type="ECO:0000313" key="1">
    <source>
        <dbReference type="EMBL" id="KAF9056884.1"/>
    </source>
</evidence>
<dbReference type="SUPFAM" id="SSF53098">
    <property type="entry name" value="Ribonuclease H-like"/>
    <property type="match status" value="1"/>
</dbReference>
<comment type="caution">
    <text evidence="1">The sequence shown here is derived from an EMBL/GenBank/DDBJ whole genome shotgun (WGS) entry which is preliminary data.</text>
</comment>
<protein>
    <submittedName>
        <fullName evidence="1">Uncharacterized protein</fullName>
    </submittedName>
</protein>
<evidence type="ECO:0000313" key="2">
    <source>
        <dbReference type="Proteomes" id="UP000772434"/>
    </source>
</evidence>
<dbReference type="Proteomes" id="UP000772434">
    <property type="component" value="Unassembled WGS sequence"/>
</dbReference>
<proteinExistence type="predicted"/>
<dbReference type="OrthoDB" id="3252425at2759"/>